<protein>
    <submittedName>
        <fullName evidence="3">Carbon-nitrogen hydrolase family protein</fullName>
    </submittedName>
</protein>
<dbReference type="InterPro" id="IPR036526">
    <property type="entry name" value="C-N_Hydrolase_sf"/>
</dbReference>
<proteinExistence type="predicted"/>
<dbReference type="PANTHER" id="PTHR43674">
    <property type="entry name" value="NITRILASE C965.09-RELATED"/>
    <property type="match status" value="1"/>
</dbReference>
<evidence type="ECO:0000313" key="4">
    <source>
        <dbReference type="Proteomes" id="UP001342826"/>
    </source>
</evidence>
<evidence type="ECO:0000259" key="2">
    <source>
        <dbReference type="PROSITE" id="PS50263"/>
    </source>
</evidence>
<keyword evidence="1 3" id="KW-0378">Hydrolase</keyword>
<dbReference type="EMBL" id="JARTFS010000012">
    <property type="protein sequence ID" value="MED4402462.1"/>
    <property type="molecule type" value="Genomic_DNA"/>
</dbReference>
<keyword evidence="4" id="KW-1185">Reference proteome</keyword>
<organism evidence="3 4">
    <name type="scientific">Metabacillus fastidiosus</name>
    <dbReference type="NCBI Taxonomy" id="1458"/>
    <lineage>
        <taxon>Bacteria</taxon>
        <taxon>Bacillati</taxon>
        <taxon>Bacillota</taxon>
        <taxon>Bacilli</taxon>
        <taxon>Bacillales</taxon>
        <taxon>Bacillaceae</taxon>
        <taxon>Metabacillus</taxon>
    </lineage>
</organism>
<evidence type="ECO:0000313" key="3">
    <source>
        <dbReference type="EMBL" id="MED4402462.1"/>
    </source>
</evidence>
<comment type="caution">
    <text evidence="3">The sequence shown here is derived from an EMBL/GenBank/DDBJ whole genome shotgun (WGS) entry which is preliminary data.</text>
</comment>
<feature type="domain" description="CN hydrolase" evidence="2">
    <location>
        <begin position="4"/>
        <end position="238"/>
    </location>
</feature>
<dbReference type="RefSeq" id="WP_328015445.1">
    <property type="nucleotide sequence ID" value="NZ_JARTFS010000012.1"/>
</dbReference>
<accession>A0ABU6NZB5</accession>
<dbReference type="PANTHER" id="PTHR43674:SF16">
    <property type="entry name" value="CARBON-NITROGEN FAMILY, PUTATIVE (AFU_ORTHOLOGUE AFUA_5G02350)-RELATED"/>
    <property type="match status" value="1"/>
</dbReference>
<dbReference type="GO" id="GO:0016787">
    <property type="term" value="F:hydrolase activity"/>
    <property type="evidence" value="ECO:0007669"/>
    <property type="project" value="UniProtKB-KW"/>
</dbReference>
<dbReference type="Pfam" id="PF00795">
    <property type="entry name" value="CN_hydrolase"/>
    <property type="match status" value="1"/>
</dbReference>
<sequence length="254" mass="28651">MKKLRIALLHLLPIAGDINRNQKLIEKGVKLAADKHVDWIITPELAVSGLQFSQKIGTKWINHQPDEWMINFFSLVKSINTNVFLGCPERSEDGELYNSVFVINRNGKLIGKQRKITNIIDDWSTSGDFIEPIDIENVKIGVLICADAYNKNIADTLYSKGAEILVAPSAWGPGVCGPKGEWEQRSLDTGLCLFVCNRTGEDETVTFWEAESQIIKNGKRLLSHKSKQSAILTFDWDLDKMDLISHDFEVEYIS</sequence>
<dbReference type="Proteomes" id="UP001342826">
    <property type="component" value="Unassembled WGS sequence"/>
</dbReference>
<evidence type="ECO:0000256" key="1">
    <source>
        <dbReference type="ARBA" id="ARBA00022801"/>
    </source>
</evidence>
<dbReference type="Gene3D" id="3.60.110.10">
    <property type="entry name" value="Carbon-nitrogen hydrolase"/>
    <property type="match status" value="1"/>
</dbReference>
<dbReference type="PROSITE" id="PS50263">
    <property type="entry name" value="CN_HYDROLASE"/>
    <property type="match status" value="1"/>
</dbReference>
<gene>
    <name evidence="3" type="ORF">P9271_14180</name>
</gene>
<reference evidence="3 4" key="1">
    <citation type="submission" date="2023-03" db="EMBL/GenBank/DDBJ databases">
        <title>Bacillus Genome Sequencing.</title>
        <authorList>
            <person name="Dunlap C."/>
        </authorList>
    </citation>
    <scope>NUCLEOTIDE SEQUENCE [LARGE SCALE GENOMIC DNA]</scope>
    <source>
        <strain evidence="3 4">NRS-1717</strain>
    </source>
</reference>
<dbReference type="InterPro" id="IPR003010">
    <property type="entry name" value="C-N_Hydrolase"/>
</dbReference>
<dbReference type="InterPro" id="IPR050345">
    <property type="entry name" value="Aliph_Amidase/BUP"/>
</dbReference>
<dbReference type="SUPFAM" id="SSF56317">
    <property type="entry name" value="Carbon-nitrogen hydrolase"/>
    <property type="match status" value="1"/>
</dbReference>
<name>A0ABU6NZB5_9BACI</name>
<dbReference type="CDD" id="cd07197">
    <property type="entry name" value="nitrilase"/>
    <property type="match status" value="1"/>
</dbReference>